<sequence length="97" mass="10850">MQWVSFQTQQLLGRWNPAVARFEQPLGSCDTADRDSQVKPDNKHQRIGTTGRNPNSIKSSRERSSPTAALPDRLDSLGIKRGKPLSKPKRGDKTLTH</sequence>
<dbReference type="AlphaFoldDB" id="A0AAV5MIA7"/>
<feature type="compositionally biased region" description="Polar residues" evidence="1">
    <location>
        <begin position="47"/>
        <end position="58"/>
    </location>
</feature>
<organism evidence="2 3">
    <name type="scientific">Rubroshorea leprosula</name>
    <dbReference type="NCBI Taxonomy" id="152421"/>
    <lineage>
        <taxon>Eukaryota</taxon>
        <taxon>Viridiplantae</taxon>
        <taxon>Streptophyta</taxon>
        <taxon>Embryophyta</taxon>
        <taxon>Tracheophyta</taxon>
        <taxon>Spermatophyta</taxon>
        <taxon>Magnoliopsida</taxon>
        <taxon>eudicotyledons</taxon>
        <taxon>Gunneridae</taxon>
        <taxon>Pentapetalae</taxon>
        <taxon>rosids</taxon>
        <taxon>malvids</taxon>
        <taxon>Malvales</taxon>
        <taxon>Dipterocarpaceae</taxon>
        <taxon>Rubroshorea</taxon>
    </lineage>
</organism>
<keyword evidence="3" id="KW-1185">Reference proteome</keyword>
<feature type="compositionally biased region" description="Basic and acidic residues" evidence="1">
    <location>
        <begin position="31"/>
        <end position="44"/>
    </location>
</feature>
<protein>
    <submittedName>
        <fullName evidence="2">Uncharacterized protein</fullName>
    </submittedName>
</protein>
<evidence type="ECO:0000313" key="2">
    <source>
        <dbReference type="EMBL" id="GKV49636.1"/>
    </source>
</evidence>
<comment type="caution">
    <text evidence="2">The sequence shown here is derived from an EMBL/GenBank/DDBJ whole genome shotgun (WGS) entry which is preliminary data.</text>
</comment>
<gene>
    <name evidence="2" type="ORF">SLEP1_g56378</name>
</gene>
<accession>A0AAV5MIA7</accession>
<dbReference type="EMBL" id="BPVZ01000309">
    <property type="protein sequence ID" value="GKV49636.1"/>
    <property type="molecule type" value="Genomic_DNA"/>
</dbReference>
<evidence type="ECO:0000256" key="1">
    <source>
        <dbReference type="SAM" id="MobiDB-lite"/>
    </source>
</evidence>
<feature type="region of interest" description="Disordered" evidence="1">
    <location>
        <begin position="27"/>
        <end position="97"/>
    </location>
</feature>
<dbReference type="Proteomes" id="UP001054252">
    <property type="component" value="Unassembled WGS sequence"/>
</dbReference>
<name>A0AAV5MIA7_9ROSI</name>
<reference evidence="2 3" key="1">
    <citation type="journal article" date="2021" name="Commun. Biol.">
        <title>The genome of Shorea leprosula (Dipterocarpaceae) highlights the ecological relevance of drought in aseasonal tropical rainforests.</title>
        <authorList>
            <person name="Ng K.K.S."/>
            <person name="Kobayashi M.J."/>
            <person name="Fawcett J.A."/>
            <person name="Hatakeyama M."/>
            <person name="Paape T."/>
            <person name="Ng C.H."/>
            <person name="Ang C.C."/>
            <person name="Tnah L.H."/>
            <person name="Lee C.T."/>
            <person name="Nishiyama T."/>
            <person name="Sese J."/>
            <person name="O'Brien M.J."/>
            <person name="Copetti D."/>
            <person name="Mohd Noor M.I."/>
            <person name="Ong R.C."/>
            <person name="Putra M."/>
            <person name="Sireger I.Z."/>
            <person name="Indrioko S."/>
            <person name="Kosugi Y."/>
            <person name="Izuno A."/>
            <person name="Isagi Y."/>
            <person name="Lee S.L."/>
            <person name="Shimizu K.K."/>
        </authorList>
    </citation>
    <scope>NUCLEOTIDE SEQUENCE [LARGE SCALE GENOMIC DNA]</scope>
    <source>
        <strain evidence="2">214</strain>
    </source>
</reference>
<proteinExistence type="predicted"/>
<evidence type="ECO:0000313" key="3">
    <source>
        <dbReference type="Proteomes" id="UP001054252"/>
    </source>
</evidence>